<dbReference type="Gene3D" id="1.10.287.1260">
    <property type="match status" value="1"/>
</dbReference>
<dbReference type="Pfam" id="PF00027">
    <property type="entry name" value="cNMP_binding"/>
    <property type="match status" value="1"/>
</dbReference>
<feature type="transmembrane region" description="Helical" evidence="6">
    <location>
        <begin position="108"/>
        <end position="126"/>
    </location>
</feature>
<dbReference type="PIRSF" id="PIRSF026673">
    <property type="entry name" value="UCP026673_ion_chan"/>
    <property type="match status" value="1"/>
</dbReference>
<dbReference type="Gene3D" id="2.60.120.10">
    <property type="entry name" value="Jelly Rolls"/>
    <property type="match status" value="1"/>
</dbReference>
<dbReference type="InterPro" id="IPR018490">
    <property type="entry name" value="cNMP-bd_dom_sf"/>
</dbReference>
<dbReference type="SUPFAM" id="SSF82689">
    <property type="entry name" value="Mechanosensitive channel protein MscS (YggB), C-terminal domain"/>
    <property type="match status" value="1"/>
</dbReference>
<reference evidence="8 9" key="1">
    <citation type="submission" date="2019-03" db="EMBL/GenBank/DDBJ databases">
        <title>Complete Genome Sequence of Paraburkholderia dipogonis ICMP 19430T, a Nitrogen-fixing Symbiont of the South African Invasive Legume Dipogon lignosus in New Zealand.</title>
        <authorList>
            <person name="De Meyer S.E."/>
        </authorList>
    </citation>
    <scope>NUCLEOTIDE SEQUENCE [LARGE SCALE GENOMIC DNA]</scope>
    <source>
        <strain evidence="8 9">ICMP 19430</strain>
    </source>
</reference>
<evidence type="ECO:0000313" key="8">
    <source>
        <dbReference type="EMBL" id="TFE40754.1"/>
    </source>
</evidence>
<dbReference type="CDD" id="cd00038">
    <property type="entry name" value="CAP_ED"/>
    <property type="match status" value="1"/>
</dbReference>
<evidence type="ECO:0000313" key="9">
    <source>
        <dbReference type="Proteomes" id="UP000297385"/>
    </source>
</evidence>
<dbReference type="RefSeq" id="WP_134463167.1">
    <property type="nucleotide sequence ID" value="NZ_JBHMFL010000167.1"/>
</dbReference>
<dbReference type="Gene3D" id="2.30.30.60">
    <property type="match status" value="1"/>
</dbReference>
<sequence>MPTLNDGVMYGLGILVLDFLAWRFMTRKTDKGRLALRALMFGLSTYVLFSHGMNPLRAAPWPDEPVRHLLAQLLEVVWWLQGARLVTIVLDRTVLPETWHKERLFQDVFGALVFLAAAVGAIAFVLELPVRGLLATSGALAVVLGLAIQSTLNDVFSGVVLNATGPFSIGDWVTIGEVEGKVVETNWRATSLLNGQGNIVVIPNSVAARTNIVNANQPSHTHGISVLLPVKPSVRPATVLQALTNAAASSENVLAEPKPVVSVRRATNDAIEYEIVCYVDSLSKKIEVRNELFDLAHRHLSSRGVVLHPLSVSEPANEATDEKQRLLRSVLIFQTLDDSGIAELAAQLTRHEFDIGETIYSAADENGHALHILASGVAKVSVPKDNGEVELRRLAPGDSIGQSGILAGVKTGVIVHAMTRVTVFQLDKAALTPMLARRPEVGREMCRLLSEHHETEKLLLASPDNADAGPGGLLQWIRDGVRRIHDLAL</sequence>
<comment type="caution">
    <text evidence="8">The sequence shown here is derived from an EMBL/GenBank/DDBJ whole genome shotgun (WGS) entry which is preliminary data.</text>
</comment>
<evidence type="ECO:0000256" key="5">
    <source>
        <dbReference type="ARBA" id="ARBA00023136"/>
    </source>
</evidence>
<dbReference type="SMART" id="SM00100">
    <property type="entry name" value="cNMP"/>
    <property type="match status" value="1"/>
</dbReference>
<keyword evidence="4 6" id="KW-1133">Transmembrane helix</keyword>
<feature type="transmembrane region" description="Helical" evidence="6">
    <location>
        <begin position="34"/>
        <end position="53"/>
    </location>
</feature>
<feature type="domain" description="Cyclic nucleotide-binding" evidence="7">
    <location>
        <begin position="332"/>
        <end position="452"/>
    </location>
</feature>
<dbReference type="InterPro" id="IPR010920">
    <property type="entry name" value="LSM_dom_sf"/>
</dbReference>
<dbReference type="InterPro" id="IPR006685">
    <property type="entry name" value="MscS_channel_2nd"/>
</dbReference>
<dbReference type="PANTHER" id="PTHR30566:SF5">
    <property type="entry name" value="MECHANOSENSITIVE ION CHANNEL PROTEIN 1, MITOCHONDRIAL-RELATED"/>
    <property type="match status" value="1"/>
</dbReference>
<name>A0A4Y8MTJ1_9BURK</name>
<gene>
    <name evidence="8" type="ORF">E2553_29010</name>
</gene>
<dbReference type="InterPro" id="IPR011066">
    <property type="entry name" value="MscS_channel_C_sf"/>
</dbReference>
<keyword evidence="5 6" id="KW-0472">Membrane</keyword>
<accession>A0A4Y8MTJ1</accession>
<keyword evidence="2" id="KW-1003">Cell membrane</keyword>
<dbReference type="AlphaFoldDB" id="A0A4Y8MTJ1"/>
<dbReference type="Proteomes" id="UP000297385">
    <property type="component" value="Unassembled WGS sequence"/>
</dbReference>
<dbReference type="GO" id="GO:0005886">
    <property type="term" value="C:plasma membrane"/>
    <property type="evidence" value="ECO:0007669"/>
    <property type="project" value="UniProtKB-SubCell"/>
</dbReference>
<evidence type="ECO:0000256" key="1">
    <source>
        <dbReference type="ARBA" id="ARBA00004651"/>
    </source>
</evidence>
<organism evidence="8 9">
    <name type="scientific">Paraburkholderia dipogonis</name>
    <dbReference type="NCBI Taxonomy" id="1211383"/>
    <lineage>
        <taxon>Bacteria</taxon>
        <taxon>Pseudomonadati</taxon>
        <taxon>Pseudomonadota</taxon>
        <taxon>Betaproteobacteria</taxon>
        <taxon>Burkholderiales</taxon>
        <taxon>Burkholderiaceae</taxon>
        <taxon>Paraburkholderia</taxon>
    </lineage>
</organism>
<evidence type="ECO:0000256" key="6">
    <source>
        <dbReference type="SAM" id="Phobius"/>
    </source>
</evidence>
<dbReference type="InterPro" id="IPR000595">
    <property type="entry name" value="cNMP-bd_dom"/>
</dbReference>
<keyword evidence="3 6" id="KW-0812">Transmembrane</keyword>
<protein>
    <submittedName>
        <fullName evidence="8">Mechanosensitive ion channel</fullName>
    </submittedName>
</protein>
<dbReference type="InterPro" id="IPR014710">
    <property type="entry name" value="RmlC-like_jellyroll"/>
</dbReference>
<evidence type="ECO:0000256" key="4">
    <source>
        <dbReference type="ARBA" id="ARBA00022989"/>
    </source>
</evidence>
<dbReference type="EMBL" id="SNVI01000002">
    <property type="protein sequence ID" value="TFE40754.1"/>
    <property type="molecule type" value="Genomic_DNA"/>
</dbReference>
<dbReference type="InterPro" id="IPR016846">
    <property type="entry name" value="cNMP-bd_ion_channel"/>
</dbReference>
<dbReference type="PROSITE" id="PS50042">
    <property type="entry name" value="CNMP_BINDING_3"/>
    <property type="match status" value="1"/>
</dbReference>
<dbReference type="GO" id="GO:0008381">
    <property type="term" value="F:mechanosensitive monoatomic ion channel activity"/>
    <property type="evidence" value="ECO:0007669"/>
    <property type="project" value="UniProtKB-ARBA"/>
</dbReference>
<dbReference type="PANTHER" id="PTHR30566">
    <property type="entry name" value="YNAI-RELATED MECHANOSENSITIVE ION CHANNEL"/>
    <property type="match status" value="1"/>
</dbReference>
<dbReference type="Pfam" id="PF00924">
    <property type="entry name" value="MS_channel_2nd"/>
    <property type="match status" value="1"/>
</dbReference>
<dbReference type="InterPro" id="IPR023408">
    <property type="entry name" value="MscS_beta-dom_sf"/>
</dbReference>
<comment type="subcellular location">
    <subcellularLocation>
        <location evidence="1">Cell membrane</location>
        <topology evidence="1">Multi-pass membrane protein</topology>
    </subcellularLocation>
</comment>
<proteinExistence type="predicted"/>
<evidence type="ECO:0000256" key="2">
    <source>
        <dbReference type="ARBA" id="ARBA00022475"/>
    </source>
</evidence>
<dbReference type="SUPFAM" id="SSF51206">
    <property type="entry name" value="cAMP-binding domain-like"/>
    <property type="match status" value="1"/>
</dbReference>
<dbReference type="SUPFAM" id="SSF50182">
    <property type="entry name" value="Sm-like ribonucleoproteins"/>
    <property type="match status" value="1"/>
</dbReference>
<feature type="transmembrane region" description="Helical" evidence="6">
    <location>
        <begin position="133"/>
        <end position="152"/>
    </location>
</feature>
<evidence type="ECO:0000259" key="7">
    <source>
        <dbReference type="PROSITE" id="PS50042"/>
    </source>
</evidence>
<evidence type="ECO:0000256" key="3">
    <source>
        <dbReference type="ARBA" id="ARBA00022692"/>
    </source>
</evidence>
<dbReference type="GeneID" id="97303605"/>